<dbReference type="OrthoDB" id="9792858at2"/>
<dbReference type="SMART" id="SM00903">
    <property type="entry name" value="Flavin_Reduct"/>
    <property type="match status" value="1"/>
</dbReference>
<sequence length="161" mass="17477">MVDPDLFRDVLARFVSGVVVVTTANPDGYHGMTVSSFCSVSLDPPLVLACINRETQGHDKLERAPAFAVNILARDQSFLADQFSGRAPLADPTFARVPHRVGALGTPLIEGCVGWIECRPWARYPGGDHTIVVGQVEHVALGEADDPLVYFDRAFTELAWG</sequence>
<dbReference type="SUPFAM" id="SSF50475">
    <property type="entry name" value="FMN-binding split barrel"/>
    <property type="match status" value="1"/>
</dbReference>
<dbReference type="InterPro" id="IPR002563">
    <property type="entry name" value="Flavin_Rdtase-like_dom"/>
</dbReference>
<dbReference type="GO" id="GO:0042602">
    <property type="term" value="F:riboflavin reductase (NADPH) activity"/>
    <property type="evidence" value="ECO:0007669"/>
    <property type="project" value="TreeGrafter"/>
</dbReference>
<keyword evidence="1" id="KW-0560">Oxidoreductase</keyword>
<dbReference type="Pfam" id="PF01613">
    <property type="entry name" value="Flavin_Reduct"/>
    <property type="match status" value="1"/>
</dbReference>
<dbReference type="RefSeq" id="WP_012873017.1">
    <property type="nucleotide sequence ID" value="NC_013524.1"/>
</dbReference>
<evidence type="ECO:0000256" key="1">
    <source>
        <dbReference type="ARBA" id="ARBA00023002"/>
    </source>
</evidence>
<proteinExistence type="predicted"/>
<dbReference type="EMBL" id="CP001824">
    <property type="protein sequence ID" value="ACZ39977.1"/>
    <property type="molecule type" value="Genomic_DNA"/>
</dbReference>
<reference evidence="3 4" key="2">
    <citation type="journal article" date="2010" name="Stand. Genomic Sci.">
        <title>Complete genome sequence of Desulfohalobium retbaense type strain (HR(100)).</title>
        <authorList>
            <person name="Spring S."/>
            <person name="Nolan M."/>
            <person name="Lapidus A."/>
            <person name="Glavina Del Rio T."/>
            <person name="Copeland A."/>
            <person name="Tice H."/>
            <person name="Cheng J.F."/>
            <person name="Lucas S."/>
            <person name="Land M."/>
            <person name="Chen F."/>
            <person name="Bruce D."/>
            <person name="Goodwin L."/>
            <person name="Pitluck S."/>
            <person name="Ivanova N."/>
            <person name="Mavromatis K."/>
            <person name="Mikhailova N."/>
            <person name="Pati A."/>
            <person name="Chen A."/>
            <person name="Palaniappan K."/>
            <person name="Hauser L."/>
            <person name="Chang Y.J."/>
            <person name="Jeffries C.D."/>
            <person name="Munk C."/>
            <person name="Kiss H."/>
            <person name="Chain P."/>
            <person name="Han C."/>
            <person name="Brettin T."/>
            <person name="Detter J.C."/>
            <person name="Schuler E."/>
            <person name="Goker M."/>
            <person name="Rohde M."/>
            <person name="Bristow J."/>
            <person name="Eisen J.A."/>
            <person name="Markowitz V."/>
            <person name="Hugenholtz P."/>
            <person name="Kyrpides N.C."/>
            <person name="Klenk H.P."/>
        </authorList>
    </citation>
    <scope>NUCLEOTIDE SEQUENCE [LARGE SCALE GENOMIC DNA]</scope>
    <source>
        <strain evidence="4">ATCC 49802 / DSM 20745 / S 6022</strain>
    </source>
</reference>
<dbReference type="Proteomes" id="UP000002027">
    <property type="component" value="Chromosome 2"/>
</dbReference>
<feature type="domain" description="Flavin reductase like" evidence="2">
    <location>
        <begin position="11"/>
        <end position="157"/>
    </location>
</feature>
<organism evidence="3 4">
    <name type="scientific">Sphaerobacter thermophilus (strain ATCC 49802 / DSM 20745 / KCCM 41009 / NCIMB 13125 / S 6022)</name>
    <dbReference type="NCBI Taxonomy" id="479434"/>
    <lineage>
        <taxon>Bacteria</taxon>
        <taxon>Pseudomonadati</taxon>
        <taxon>Thermomicrobiota</taxon>
        <taxon>Thermomicrobia</taxon>
        <taxon>Sphaerobacterales</taxon>
        <taxon>Sphaerobacterineae</taxon>
        <taxon>Sphaerobacteraceae</taxon>
        <taxon>Sphaerobacter</taxon>
    </lineage>
</organism>
<protein>
    <submittedName>
        <fullName evidence="3">Flavin reductase domain protein FMN-binding protein</fullName>
    </submittedName>
</protein>
<gene>
    <name evidence="3" type="ordered locus">Sthe_2562</name>
</gene>
<dbReference type="GO" id="GO:0010181">
    <property type="term" value="F:FMN binding"/>
    <property type="evidence" value="ECO:0007669"/>
    <property type="project" value="InterPro"/>
</dbReference>
<reference evidence="4" key="1">
    <citation type="submission" date="2009-11" db="EMBL/GenBank/DDBJ databases">
        <title>The complete chromosome 2 of Sphaerobacter thermophilus DSM 20745.</title>
        <authorList>
            <person name="Lucas S."/>
            <person name="Copeland A."/>
            <person name="Lapidus A."/>
            <person name="Glavina del Rio T."/>
            <person name="Dalin E."/>
            <person name="Tice H."/>
            <person name="Bruce D."/>
            <person name="Goodwin L."/>
            <person name="Pitluck S."/>
            <person name="Kyrpides N."/>
            <person name="Mavromatis K."/>
            <person name="Ivanova N."/>
            <person name="Mikhailova N."/>
            <person name="LaButti K.M."/>
            <person name="Clum A."/>
            <person name="Sun H.I."/>
            <person name="Brettin T."/>
            <person name="Detter J.C."/>
            <person name="Han C."/>
            <person name="Larimer F."/>
            <person name="Land M."/>
            <person name="Hauser L."/>
            <person name="Markowitz V."/>
            <person name="Cheng J.F."/>
            <person name="Hugenholtz P."/>
            <person name="Woyke T."/>
            <person name="Wu D."/>
            <person name="Steenblock K."/>
            <person name="Schneider S."/>
            <person name="Pukall R."/>
            <person name="Goeker M."/>
            <person name="Klenk H.P."/>
            <person name="Eisen J.A."/>
        </authorList>
    </citation>
    <scope>NUCLEOTIDE SEQUENCE [LARGE SCALE GENOMIC DNA]</scope>
    <source>
        <strain evidence="4">ATCC 49802 / DSM 20745 / S 6022</strain>
    </source>
</reference>
<dbReference type="HOGENOM" id="CLU_059021_1_4_0"/>
<dbReference type="Gene3D" id="2.30.110.10">
    <property type="entry name" value="Electron Transport, Fmn-binding Protein, Chain A"/>
    <property type="match status" value="1"/>
</dbReference>
<dbReference type="AlphaFoldDB" id="D1C834"/>
<evidence type="ECO:0000259" key="2">
    <source>
        <dbReference type="SMART" id="SM00903"/>
    </source>
</evidence>
<dbReference type="InParanoid" id="D1C834"/>
<evidence type="ECO:0000313" key="4">
    <source>
        <dbReference type="Proteomes" id="UP000002027"/>
    </source>
</evidence>
<dbReference type="KEGG" id="sti:Sthe_2562"/>
<dbReference type="PANTHER" id="PTHR30466">
    <property type="entry name" value="FLAVIN REDUCTASE"/>
    <property type="match status" value="1"/>
</dbReference>
<dbReference type="PANTHER" id="PTHR30466:SF1">
    <property type="entry name" value="FMN REDUCTASE (NADH) RUTF"/>
    <property type="match status" value="1"/>
</dbReference>
<dbReference type="STRING" id="479434.Sthe_2562"/>
<keyword evidence="4" id="KW-1185">Reference proteome</keyword>
<name>D1C834_SPHTD</name>
<dbReference type="InterPro" id="IPR012349">
    <property type="entry name" value="Split_barrel_FMN-bd"/>
</dbReference>
<accession>D1C834</accession>
<dbReference type="InterPro" id="IPR050268">
    <property type="entry name" value="NADH-dep_flavin_reductase"/>
</dbReference>
<evidence type="ECO:0000313" key="3">
    <source>
        <dbReference type="EMBL" id="ACZ39977.1"/>
    </source>
</evidence>
<dbReference type="eggNOG" id="COG1853">
    <property type="taxonomic scope" value="Bacteria"/>
</dbReference>